<evidence type="ECO:0000256" key="9">
    <source>
        <dbReference type="SAM" id="MobiDB-lite"/>
    </source>
</evidence>
<keyword evidence="2 7" id="KW-0489">Methyltransferase</keyword>
<dbReference type="InterPro" id="IPR001525">
    <property type="entry name" value="C5_MeTfrase"/>
</dbReference>
<evidence type="ECO:0000256" key="1">
    <source>
        <dbReference type="ARBA" id="ARBA00011975"/>
    </source>
</evidence>
<evidence type="ECO:0000256" key="3">
    <source>
        <dbReference type="ARBA" id="ARBA00022679"/>
    </source>
</evidence>
<dbReference type="PROSITE" id="PS51679">
    <property type="entry name" value="SAM_MT_C5"/>
    <property type="match status" value="1"/>
</dbReference>
<gene>
    <name evidence="10" type="ORF">OE647_06570</name>
</gene>
<dbReference type="PRINTS" id="PR00105">
    <property type="entry name" value="C5METTRFRASE"/>
</dbReference>
<feature type="active site" evidence="7">
    <location>
        <position position="132"/>
    </location>
</feature>
<keyword evidence="4 7" id="KW-0949">S-adenosyl-L-methionine</keyword>
<name>A0ABT2YZW7_9RHOB</name>
<dbReference type="PANTHER" id="PTHR10629">
    <property type="entry name" value="CYTOSINE-SPECIFIC METHYLTRANSFERASE"/>
    <property type="match status" value="1"/>
</dbReference>
<dbReference type="GO" id="GO:0008168">
    <property type="term" value="F:methyltransferase activity"/>
    <property type="evidence" value="ECO:0007669"/>
    <property type="project" value="UniProtKB-KW"/>
</dbReference>
<dbReference type="InterPro" id="IPR050390">
    <property type="entry name" value="C5-Methyltransferase"/>
</dbReference>
<evidence type="ECO:0000256" key="7">
    <source>
        <dbReference type="PROSITE-ProRule" id="PRU01016"/>
    </source>
</evidence>
<accession>A0ABT2YZW7</accession>
<feature type="compositionally biased region" description="Polar residues" evidence="9">
    <location>
        <begin position="533"/>
        <end position="542"/>
    </location>
</feature>
<dbReference type="Gene3D" id="3.90.120.10">
    <property type="entry name" value="DNA Methylase, subunit A, domain 2"/>
    <property type="match status" value="1"/>
</dbReference>
<dbReference type="InterPro" id="IPR029063">
    <property type="entry name" value="SAM-dependent_MTases_sf"/>
</dbReference>
<dbReference type="Proteomes" id="UP001652503">
    <property type="component" value="Unassembled WGS sequence"/>
</dbReference>
<organism evidence="10 11">
    <name type="scientific">Albidovulum sediminicola</name>
    <dbReference type="NCBI Taxonomy" id="2984331"/>
    <lineage>
        <taxon>Bacteria</taxon>
        <taxon>Pseudomonadati</taxon>
        <taxon>Pseudomonadota</taxon>
        <taxon>Alphaproteobacteria</taxon>
        <taxon>Rhodobacterales</taxon>
        <taxon>Paracoccaceae</taxon>
        <taxon>Albidovulum</taxon>
    </lineage>
</organism>
<dbReference type="PANTHER" id="PTHR10629:SF52">
    <property type="entry name" value="DNA (CYTOSINE-5)-METHYLTRANSFERASE 1"/>
    <property type="match status" value="1"/>
</dbReference>
<reference evidence="10 11" key="1">
    <citation type="submission" date="2022-10" db="EMBL/GenBank/DDBJ databases">
        <title>Defluviimonas sp. nov., isolated from ocean surface water.</title>
        <authorList>
            <person name="He W."/>
            <person name="Wang L."/>
            <person name="Zhang D.-F."/>
        </authorList>
    </citation>
    <scope>NUCLEOTIDE SEQUENCE [LARGE SCALE GENOMIC DNA]</scope>
    <source>
        <strain evidence="10 11">WL0075</strain>
    </source>
</reference>
<dbReference type="NCBIfam" id="TIGR00675">
    <property type="entry name" value="dcm"/>
    <property type="match status" value="1"/>
</dbReference>
<dbReference type="EMBL" id="JAOWLA010000005">
    <property type="protein sequence ID" value="MCV2864402.1"/>
    <property type="molecule type" value="Genomic_DNA"/>
</dbReference>
<sequence length="542" mass="59760">MPSTFGIVDLFAGPGGLGEGFASLVEDGHAPFRIGISVEKEASAHRTLMLRAFLREYRSRHGSLPKQFIEFHAGETAEPDWSEVDASAWRLAVKEARGLELGTEAAATAIDAAIEKLKSGCDDTILIGGPPCQAYSLVGRARSRGKVGYVPEEDERHYLFREYIRVLDRLRPAAFVMENVKGMLSSTVESRLVFEMLMEDLTSLGSGHGQQYELRAIRVEDGKASLQEALRPSDFVVRAEEFGVPQRRHRVIIVGIRADLSGNTAGAAIAVSGPARSVSDVIDSMPPLRSGISRGADSAEDWRREVVDAAKLLARIHPGRDNQPLREAFSSVVRRMATEAPGSRTHTRLPESYGNSNDELLRWLERPELRVFAQHETRGHMASDLGRYLFASLFGAVRGYSPKAADFPLALSPDHRNWHSGVFNDRFRVQLADEASTTVTSHISKDGHYFIHPDPLQCRSLTVREAARLQTFPDDYLFMGNRTQQYVQVGNAVPPFLARQIAQIVLNAIVGLNSASDGNDPQQPDMSSADAHPTQNSLFDFS</sequence>
<evidence type="ECO:0000313" key="10">
    <source>
        <dbReference type="EMBL" id="MCV2864402.1"/>
    </source>
</evidence>
<comment type="caution">
    <text evidence="10">The sequence shown here is derived from an EMBL/GenBank/DDBJ whole genome shotgun (WGS) entry which is preliminary data.</text>
</comment>
<evidence type="ECO:0000256" key="6">
    <source>
        <dbReference type="ARBA" id="ARBA00047422"/>
    </source>
</evidence>
<dbReference type="SUPFAM" id="SSF53335">
    <property type="entry name" value="S-adenosyl-L-methionine-dependent methyltransferases"/>
    <property type="match status" value="1"/>
</dbReference>
<proteinExistence type="inferred from homology"/>
<evidence type="ECO:0000256" key="4">
    <source>
        <dbReference type="ARBA" id="ARBA00022691"/>
    </source>
</evidence>
<evidence type="ECO:0000256" key="2">
    <source>
        <dbReference type="ARBA" id="ARBA00022603"/>
    </source>
</evidence>
<evidence type="ECO:0000256" key="5">
    <source>
        <dbReference type="ARBA" id="ARBA00022747"/>
    </source>
</evidence>
<evidence type="ECO:0000313" key="11">
    <source>
        <dbReference type="Proteomes" id="UP001652503"/>
    </source>
</evidence>
<keyword evidence="11" id="KW-1185">Reference proteome</keyword>
<dbReference type="Gene3D" id="3.40.50.150">
    <property type="entry name" value="Vaccinia Virus protein VP39"/>
    <property type="match status" value="1"/>
</dbReference>
<dbReference type="Pfam" id="PF00145">
    <property type="entry name" value="DNA_methylase"/>
    <property type="match status" value="1"/>
</dbReference>
<dbReference type="EC" id="2.1.1.37" evidence="1"/>
<comment type="catalytic activity">
    <reaction evidence="6">
        <text>a 2'-deoxycytidine in DNA + S-adenosyl-L-methionine = a 5-methyl-2'-deoxycytidine in DNA + S-adenosyl-L-homocysteine + H(+)</text>
        <dbReference type="Rhea" id="RHEA:13681"/>
        <dbReference type="Rhea" id="RHEA-COMP:11369"/>
        <dbReference type="Rhea" id="RHEA-COMP:11370"/>
        <dbReference type="ChEBI" id="CHEBI:15378"/>
        <dbReference type="ChEBI" id="CHEBI:57856"/>
        <dbReference type="ChEBI" id="CHEBI:59789"/>
        <dbReference type="ChEBI" id="CHEBI:85452"/>
        <dbReference type="ChEBI" id="CHEBI:85454"/>
        <dbReference type="EC" id="2.1.1.37"/>
    </reaction>
</comment>
<dbReference type="RefSeq" id="WP_263720921.1">
    <property type="nucleotide sequence ID" value="NZ_JAOWLA010000005.1"/>
</dbReference>
<evidence type="ECO:0000256" key="8">
    <source>
        <dbReference type="RuleBase" id="RU000416"/>
    </source>
</evidence>
<comment type="similarity">
    <text evidence="7 8">Belongs to the class I-like SAM-binding methyltransferase superfamily. C5-methyltransferase family.</text>
</comment>
<protein>
    <recommendedName>
        <fullName evidence="1">DNA (cytosine-5-)-methyltransferase</fullName>
        <ecNumber evidence="1">2.1.1.37</ecNumber>
    </recommendedName>
</protein>
<keyword evidence="5" id="KW-0680">Restriction system</keyword>
<feature type="region of interest" description="Disordered" evidence="9">
    <location>
        <begin position="515"/>
        <end position="542"/>
    </location>
</feature>
<dbReference type="GO" id="GO:0032259">
    <property type="term" value="P:methylation"/>
    <property type="evidence" value="ECO:0007669"/>
    <property type="project" value="UniProtKB-KW"/>
</dbReference>
<keyword evidence="3 7" id="KW-0808">Transferase</keyword>
<feature type="compositionally biased region" description="Polar residues" evidence="9">
    <location>
        <begin position="515"/>
        <end position="526"/>
    </location>
</feature>